<accession>A0A1H6Y5J2</accession>
<proteinExistence type="predicted"/>
<dbReference type="RefSeq" id="WP_090338188.1">
    <property type="nucleotide sequence ID" value="NZ_FNXY01000006.1"/>
</dbReference>
<reference evidence="2 3" key="1">
    <citation type="submission" date="2016-10" db="EMBL/GenBank/DDBJ databases">
        <authorList>
            <person name="de Groot N.N."/>
        </authorList>
    </citation>
    <scope>NUCLEOTIDE SEQUENCE [LARGE SCALE GENOMIC DNA]</scope>
    <source>
        <strain evidence="2 3">DSM 19938</strain>
    </source>
</reference>
<sequence length="88" mass="9784">MAKGNHLSGLDMTTRRKASSRAFEDMKAGKGETAKTNNPVTQEKKLERVGTGSREKKVTAEEPYFKARLTVRERKTSRVKTGVSIADE</sequence>
<keyword evidence="3" id="KW-1185">Reference proteome</keyword>
<protein>
    <submittedName>
        <fullName evidence="2">Uncharacterized protein</fullName>
    </submittedName>
</protein>
<gene>
    <name evidence="2" type="ORF">SAMN04487995_4205</name>
</gene>
<name>A0A1H6Y5J2_9BACT</name>
<feature type="compositionally biased region" description="Basic and acidic residues" evidence="1">
    <location>
        <begin position="42"/>
        <end position="58"/>
    </location>
</feature>
<dbReference type="AlphaFoldDB" id="A0A1H6Y5J2"/>
<evidence type="ECO:0000313" key="3">
    <source>
        <dbReference type="Proteomes" id="UP000199532"/>
    </source>
</evidence>
<organism evidence="2 3">
    <name type="scientific">Dyadobacter koreensis</name>
    <dbReference type="NCBI Taxonomy" id="408657"/>
    <lineage>
        <taxon>Bacteria</taxon>
        <taxon>Pseudomonadati</taxon>
        <taxon>Bacteroidota</taxon>
        <taxon>Cytophagia</taxon>
        <taxon>Cytophagales</taxon>
        <taxon>Spirosomataceae</taxon>
        <taxon>Dyadobacter</taxon>
    </lineage>
</organism>
<dbReference type="EMBL" id="FNXY01000006">
    <property type="protein sequence ID" value="SEJ32452.1"/>
    <property type="molecule type" value="Genomic_DNA"/>
</dbReference>
<dbReference type="Proteomes" id="UP000199532">
    <property type="component" value="Unassembled WGS sequence"/>
</dbReference>
<feature type="compositionally biased region" description="Basic and acidic residues" evidence="1">
    <location>
        <begin position="22"/>
        <end position="33"/>
    </location>
</feature>
<evidence type="ECO:0000256" key="1">
    <source>
        <dbReference type="SAM" id="MobiDB-lite"/>
    </source>
</evidence>
<feature type="region of interest" description="Disordered" evidence="1">
    <location>
        <begin position="1"/>
        <end position="58"/>
    </location>
</feature>
<evidence type="ECO:0000313" key="2">
    <source>
        <dbReference type="EMBL" id="SEJ32452.1"/>
    </source>
</evidence>